<dbReference type="InterPro" id="IPR011664">
    <property type="entry name" value="Abi_system_AbiD/AbiF-like"/>
</dbReference>
<dbReference type="EMBL" id="AZHO01000025">
    <property type="protein sequence ID" value="KMT58697.1"/>
    <property type="molecule type" value="Genomic_DNA"/>
</dbReference>
<dbReference type="Pfam" id="PF07751">
    <property type="entry name" value="Abi_2"/>
    <property type="match status" value="1"/>
</dbReference>
<keyword evidence="2" id="KW-1185">Reference proteome</keyword>
<dbReference type="Proteomes" id="UP000052258">
    <property type="component" value="Unassembled WGS sequence"/>
</dbReference>
<evidence type="ECO:0000313" key="2">
    <source>
        <dbReference type="Proteomes" id="UP000052258"/>
    </source>
</evidence>
<evidence type="ECO:0008006" key="3">
    <source>
        <dbReference type="Google" id="ProtNLM"/>
    </source>
</evidence>
<comment type="caution">
    <text evidence="1">The sequence shown here is derived from an EMBL/GenBank/DDBJ whole genome shotgun (WGS) entry which is preliminary data.</text>
</comment>
<name>A0A0J8G7Q9_9LIST</name>
<sequence length="307" mass="37165">MKLKQKKKLLTYEELIQNMKDKGITFQITTEAKAIEILKENNYYYKLGSYRKNYTCNRSGKYENLEFAYLSDLAILDMRLRYIMLQMCLDIEHSIKTKLLKNITLDKKEEGYKIMESFFEKDERRKIELFKKEQYYNKKQQLCYTSIYQKYYDNPPVWVALELMSYGTFVMFVEHYYSDVFFNKDNFKMSNELLKFAKNIRNKSAHSSPLILFIKPGKAINPFLKEQNKNYIKLSESQLRVKRIHDIFATFLLHKTYCSHGVQENKKEMLNDYKIRLHRTKDYYSSNIDIKRFFTAINILIDKLYQY</sequence>
<gene>
    <name evidence="1" type="ORF">X560_2109</name>
</gene>
<organism evidence="1 2">
    <name type="scientific">Listeria fleischmannii 1991</name>
    <dbReference type="NCBI Taxonomy" id="1430899"/>
    <lineage>
        <taxon>Bacteria</taxon>
        <taxon>Bacillati</taxon>
        <taxon>Bacillota</taxon>
        <taxon>Bacilli</taxon>
        <taxon>Bacillales</taxon>
        <taxon>Listeriaceae</taxon>
        <taxon>Listeria</taxon>
    </lineage>
</organism>
<evidence type="ECO:0000313" key="1">
    <source>
        <dbReference type="EMBL" id="KMT58697.1"/>
    </source>
</evidence>
<dbReference type="RefSeq" id="WP_059140170.1">
    <property type="nucleotide sequence ID" value="NZ_KQ130618.1"/>
</dbReference>
<proteinExistence type="predicted"/>
<reference evidence="1 2" key="1">
    <citation type="journal article" date="2015" name="Genome Biol. Evol.">
        <title>Comparative Genomics of Listeria Sensu Lato: Genus-Wide Differences in Evolutionary Dynamics and the Progressive Gain of Complex, Potentially Pathogenicity-Related Traits through Lateral Gene Transfer.</title>
        <authorList>
            <person name="Chiara M."/>
            <person name="Caruso M."/>
            <person name="D'Erchia A.M."/>
            <person name="Manzari C."/>
            <person name="Fraccalvieri R."/>
            <person name="Goffredo E."/>
            <person name="Latorre L."/>
            <person name="Miccolupo A."/>
            <person name="Padalino I."/>
            <person name="Santagada G."/>
            <person name="Chiocco D."/>
            <person name="Pesole G."/>
            <person name="Horner D.S."/>
            <person name="Parisi A."/>
        </authorList>
    </citation>
    <scope>NUCLEOTIDE SEQUENCE [LARGE SCALE GENOMIC DNA]</scope>
    <source>
        <strain evidence="1 2">1991</strain>
    </source>
</reference>
<dbReference type="AlphaFoldDB" id="A0A0J8G7Q9"/>
<dbReference type="OrthoDB" id="5363652at2"/>
<dbReference type="PATRIC" id="fig|1430899.3.peg.2160"/>
<protein>
    <recommendedName>
        <fullName evidence="3">Abi family protein</fullName>
    </recommendedName>
</protein>
<accession>A0A0J8G7Q9</accession>